<dbReference type="RefSeq" id="WP_167184229.1">
    <property type="nucleotide sequence ID" value="NZ_JAASQL010000001.1"/>
</dbReference>
<reference evidence="3 4" key="1">
    <citation type="submission" date="2020-03" db="EMBL/GenBank/DDBJ databases">
        <title>Genomic Encyclopedia of Type Strains, Phase IV (KMG-IV): sequencing the most valuable type-strain genomes for metagenomic binning, comparative biology and taxonomic classification.</title>
        <authorList>
            <person name="Goeker M."/>
        </authorList>
    </citation>
    <scope>NUCLEOTIDE SEQUENCE [LARGE SCALE GENOMIC DNA]</scope>
    <source>
        <strain evidence="3 4">DSM 101599</strain>
    </source>
</reference>
<comment type="similarity">
    <text evidence="1 2">Belongs to the DegT/DnrJ/EryC1 family.</text>
</comment>
<evidence type="ECO:0000256" key="1">
    <source>
        <dbReference type="ARBA" id="ARBA00037999"/>
    </source>
</evidence>
<organism evidence="3 4">
    <name type="scientific">Wenyingzhuangia heitensis</name>
    <dbReference type="NCBI Taxonomy" id="1487859"/>
    <lineage>
        <taxon>Bacteria</taxon>
        <taxon>Pseudomonadati</taxon>
        <taxon>Bacteroidota</taxon>
        <taxon>Flavobacteriia</taxon>
        <taxon>Flavobacteriales</taxon>
        <taxon>Flavobacteriaceae</taxon>
        <taxon>Wenyingzhuangia</taxon>
    </lineage>
</organism>
<keyword evidence="4" id="KW-1185">Reference proteome</keyword>
<dbReference type="InterPro" id="IPR000653">
    <property type="entry name" value="DegT/StrS_aminotransferase"/>
</dbReference>
<dbReference type="InterPro" id="IPR015422">
    <property type="entry name" value="PyrdxlP-dep_Trfase_small"/>
</dbReference>
<sequence>MKEKIYLSPPDLRGNEQKLIQDVITSNWIAPLGPMLDLFEEKLLDSVNSTYAVALNSATSAIHLGLQVLGISKGDKVLCPTFTFVASVNPITYLGATPVFVDAEVDTWNVCPVLLEKAIKEEIKKGDKPKAMVLVHGYGTPAKLKEILAIVKKYDLLILEDAASALGATCDKKSVGTFGDVGVYSFNGNKIITTSGGGMLVSNNKKYIDKAKYLASQAKENTPDYQHNFIGYNYRLSNVLAAIGLAQLDVLPKFLEIRKQNYLYYKEALKEISITFLEPENNTESNYWLTCVLFESNILKEKVRLALEVENIESRSLWKPMHQQTIYNTASFYSNGISDDLFNRGLCLPSGSSLTEKQLDRVCQVILAQF</sequence>
<gene>
    <name evidence="3" type="ORF">FHR24_000811</name>
</gene>
<evidence type="ECO:0000313" key="4">
    <source>
        <dbReference type="Proteomes" id="UP000745859"/>
    </source>
</evidence>
<dbReference type="Proteomes" id="UP000745859">
    <property type="component" value="Unassembled WGS sequence"/>
</dbReference>
<evidence type="ECO:0000313" key="3">
    <source>
        <dbReference type="EMBL" id="NIJ44372.1"/>
    </source>
</evidence>
<dbReference type="Gene3D" id="3.40.640.10">
    <property type="entry name" value="Type I PLP-dependent aspartate aminotransferase-like (Major domain)"/>
    <property type="match status" value="1"/>
</dbReference>
<accession>A0ABX0UBC5</accession>
<dbReference type="PIRSF" id="PIRSF000390">
    <property type="entry name" value="PLP_StrS"/>
    <property type="match status" value="1"/>
</dbReference>
<dbReference type="PANTHER" id="PTHR30244">
    <property type="entry name" value="TRANSAMINASE"/>
    <property type="match status" value="1"/>
</dbReference>
<dbReference type="InterPro" id="IPR015424">
    <property type="entry name" value="PyrdxlP-dep_Trfase"/>
</dbReference>
<dbReference type="CDD" id="cd00616">
    <property type="entry name" value="AHBA_syn"/>
    <property type="match status" value="1"/>
</dbReference>
<dbReference type="SUPFAM" id="SSF53383">
    <property type="entry name" value="PLP-dependent transferases"/>
    <property type="match status" value="1"/>
</dbReference>
<name>A0ABX0UBC5_9FLAO</name>
<keyword evidence="2" id="KW-0663">Pyridoxal phosphate</keyword>
<comment type="caution">
    <text evidence="3">The sequence shown here is derived from an EMBL/GenBank/DDBJ whole genome shotgun (WGS) entry which is preliminary data.</text>
</comment>
<dbReference type="PANTHER" id="PTHR30244:SF34">
    <property type="entry name" value="DTDP-4-AMINO-4,6-DIDEOXYGALACTOSE TRANSAMINASE"/>
    <property type="match status" value="1"/>
</dbReference>
<evidence type="ECO:0000256" key="2">
    <source>
        <dbReference type="RuleBase" id="RU004508"/>
    </source>
</evidence>
<protein>
    <submittedName>
        <fullName evidence="3">dTDP-4-amino-4,6-dideoxygalactose transaminase</fullName>
    </submittedName>
</protein>
<proteinExistence type="inferred from homology"/>
<dbReference type="InterPro" id="IPR015421">
    <property type="entry name" value="PyrdxlP-dep_Trfase_major"/>
</dbReference>
<dbReference type="EMBL" id="JAASQL010000001">
    <property type="protein sequence ID" value="NIJ44372.1"/>
    <property type="molecule type" value="Genomic_DNA"/>
</dbReference>
<dbReference type="Pfam" id="PF01041">
    <property type="entry name" value="DegT_DnrJ_EryC1"/>
    <property type="match status" value="1"/>
</dbReference>
<dbReference type="Gene3D" id="3.90.1150.10">
    <property type="entry name" value="Aspartate Aminotransferase, domain 1"/>
    <property type="match status" value="1"/>
</dbReference>